<dbReference type="Proteomes" id="UP001107558">
    <property type="component" value="Chromosome 2"/>
</dbReference>
<dbReference type="GO" id="GO:0005739">
    <property type="term" value="C:mitochondrion"/>
    <property type="evidence" value="ECO:0007669"/>
    <property type="project" value="TreeGrafter"/>
</dbReference>
<dbReference type="InterPro" id="IPR042231">
    <property type="entry name" value="Cho/carn_acyl_trans_2"/>
</dbReference>
<accession>A0A9J6C0N2</accession>
<dbReference type="Gene3D" id="3.30.559.10">
    <property type="entry name" value="Chloramphenicol acetyltransferase-like domain"/>
    <property type="match status" value="1"/>
</dbReference>
<dbReference type="InterPro" id="IPR023213">
    <property type="entry name" value="CAT-like_dom_sf"/>
</dbReference>
<dbReference type="Gene3D" id="3.30.559.70">
    <property type="entry name" value="Choline/Carnitine o-acyltransferase, domain 2"/>
    <property type="match status" value="1"/>
</dbReference>
<evidence type="ECO:0000313" key="12">
    <source>
        <dbReference type="EMBL" id="KAG5675716.1"/>
    </source>
</evidence>
<gene>
    <name evidence="12" type="ORF">PVAND_005597</name>
</gene>
<keyword evidence="3" id="KW-0813">Transport</keyword>
<dbReference type="GO" id="GO:0004095">
    <property type="term" value="F:carnitine O-palmitoyltransferase activity"/>
    <property type="evidence" value="ECO:0007669"/>
    <property type="project" value="TreeGrafter"/>
</dbReference>
<organism evidence="12 13">
    <name type="scientific">Polypedilum vanderplanki</name>
    <name type="common">Sleeping chironomid midge</name>
    <dbReference type="NCBI Taxonomy" id="319348"/>
    <lineage>
        <taxon>Eukaryota</taxon>
        <taxon>Metazoa</taxon>
        <taxon>Ecdysozoa</taxon>
        <taxon>Arthropoda</taxon>
        <taxon>Hexapoda</taxon>
        <taxon>Insecta</taxon>
        <taxon>Pterygota</taxon>
        <taxon>Neoptera</taxon>
        <taxon>Endopterygota</taxon>
        <taxon>Diptera</taxon>
        <taxon>Nematocera</taxon>
        <taxon>Chironomoidea</taxon>
        <taxon>Chironomidae</taxon>
        <taxon>Chironominae</taxon>
        <taxon>Polypedilum</taxon>
        <taxon>Polypedilum</taxon>
    </lineage>
</organism>
<evidence type="ECO:0000256" key="10">
    <source>
        <dbReference type="RuleBase" id="RU003801"/>
    </source>
</evidence>
<evidence type="ECO:0000259" key="11">
    <source>
        <dbReference type="Pfam" id="PF00755"/>
    </source>
</evidence>
<comment type="catalytic activity">
    <reaction evidence="8">
        <text>4,8-dimethylnonanoyl-CoA + (R)-carnitine = O-4,8-dimethylnonanoyl-(R)-carnitine + CoA</text>
        <dbReference type="Rhea" id="RHEA:44860"/>
        <dbReference type="ChEBI" id="CHEBI:16347"/>
        <dbReference type="ChEBI" id="CHEBI:57287"/>
        <dbReference type="ChEBI" id="CHEBI:77061"/>
        <dbReference type="ChEBI" id="CHEBI:84654"/>
    </reaction>
</comment>
<dbReference type="OrthoDB" id="240216at2759"/>
<keyword evidence="13" id="KW-1185">Reference proteome</keyword>
<evidence type="ECO:0000313" key="13">
    <source>
        <dbReference type="Proteomes" id="UP001107558"/>
    </source>
</evidence>
<evidence type="ECO:0000256" key="3">
    <source>
        <dbReference type="ARBA" id="ARBA00022448"/>
    </source>
</evidence>
<sequence>MKVLSASHFPSVRHRIDVQYASIVRFLSQNRNDDGYQYLHKSNMPTYYFQKSLPRLPIPKIEKTLSRYLDAQRPLLSDEEFKKTQDACNKFVKSGGWELQAMLKEKDKVNKHTSYISEPWYTMYLKDRAPLPVNYNPVLIMKHDTRPEYNDQAIRTANVIISSMRFMRSLNEEVLVPEIYHMDPSKTDTEAFRAKIMRFPSFIATYAAYYYKAYPLDMVQFQGLFAATRIPKRDKDEIVRFKDVRHVLVTRNGHFYYVEVLDSDGNIRDPEFIYSQIKYLLTISEDQNSHPIGALTTQNRRIWWNAREHLISSSAKNADNLKAIDSALFCINLDETKYNEENPVPAVRDFLFDSCKNRWYDKSLSVIIDKSGTTGVTFEHSPTDGVSVLRYFNEIYKDMNKSFVGPETKLVKGVETTVRKLDFDIDDKSKNDIETAISAHQNVVGSIDMNFLKYQKLNKVECKKYKISPDSIMQLGFQLAYYRQNKKFVATYESCSTSAFRHGRTETMRPCTIETKAFVEAIDGKNKPSNKQLRAMLDQCSKKHNQLTKDAAMGQGFDRHLFALRTAAERVRIVDDFDIFKDPAYKRINHYILSTSTLTSNGLLAGGFGPVVKDGYGIGYNIQEELLGCVVSNYKNETNSKEFLECLKSAYDDLTDVIKA</sequence>
<dbReference type="GO" id="GO:0006635">
    <property type="term" value="P:fatty acid beta-oxidation"/>
    <property type="evidence" value="ECO:0007669"/>
    <property type="project" value="TreeGrafter"/>
</dbReference>
<dbReference type="SUPFAM" id="SSF52777">
    <property type="entry name" value="CoA-dependent acyltransferases"/>
    <property type="match status" value="2"/>
</dbReference>
<keyword evidence="7 10" id="KW-0012">Acyltransferase</keyword>
<dbReference type="Gene3D" id="1.10.275.20">
    <property type="entry name" value="Choline/Carnitine o-acyltransferase"/>
    <property type="match status" value="1"/>
</dbReference>
<dbReference type="PANTHER" id="PTHR22589">
    <property type="entry name" value="CARNITINE O-ACYLTRANSFERASE"/>
    <property type="match status" value="1"/>
</dbReference>
<evidence type="ECO:0000256" key="4">
    <source>
        <dbReference type="ARBA" id="ARBA00022679"/>
    </source>
</evidence>
<comment type="pathway">
    <text evidence="1">Lipid metabolism; fatty acid beta-oxidation.</text>
</comment>
<dbReference type="InterPro" id="IPR039551">
    <property type="entry name" value="Cho/carn_acyl_trans"/>
</dbReference>
<keyword evidence="5" id="KW-0276">Fatty acid metabolism</keyword>
<evidence type="ECO:0000256" key="7">
    <source>
        <dbReference type="ARBA" id="ARBA00023315"/>
    </source>
</evidence>
<evidence type="ECO:0000256" key="6">
    <source>
        <dbReference type="ARBA" id="ARBA00023098"/>
    </source>
</evidence>
<comment type="caution">
    <text evidence="12">The sequence shown here is derived from an EMBL/GenBank/DDBJ whole genome shotgun (WGS) entry which is preliminary data.</text>
</comment>
<evidence type="ECO:0000256" key="1">
    <source>
        <dbReference type="ARBA" id="ARBA00005005"/>
    </source>
</evidence>
<proteinExistence type="inferred from homology"/>
<dbReference type="EMBL" id="JADBJN010000002">
    <property type="protein sequence ID" value="KAG5675716.1"/>
    <property type="molecule type" value="Genomic_DNA"/>
</dbReference>
<feature type="domain" description="Choline/carnitine acyltransferase" evidence="11">
    <location>
        <begin position="56"/>
        <end position="648"/>
    </location>
</feature>
<evidence type="ECO:0000256" key="2">
    <source>
        <dbReference type="ARBA" id="ARBA00005232"/>
    </source>
</evidence>
<keyword evidence="6" id="KW-0443">Lipid metabolism</keyword>
<dbReference type="Pfam" id="PF00755">
    <property type="entry name" value="Carn_acyltransf"/>
    <property type="match status" value="1"/>
</dbReference>
<name>A0A9J6C0N2_POLVA</name>
<dbReference type="InterPro" id="IPR000542">
    <property type="entry name" value="Carn_acyl_trans"/>
</dbReference>
<evidence type="ECO:0000256" key="5">
    <source>
        <dbReference type="ARBA" id="ARBA00022832"/>
    </source>
</evidence>
<dbReference type="Gene3D" id="1.20.1280.180">
    <property type="match status" value="1"/>
</dbReference>
<dbReference type="PANTHER" id="PTHR22589:SF16">
    <property type="entry name" value="CARNITINE O-PALMITOYLTRANSFERASE 2, MITOCHONDRIAL"/>
    <property type="match status" value="1"/>
</dbReference>
<comment type="similarity">
    <text evidence="2 10">Belongs to the carnitine/choline acetyltransferase family.</text>
</comment>
<evidence type="ECO:0000256" key="8">
    <source>
        <dbReference type="ARBA" id="ARBA00048999"/>
    </source>
</evidence>
<evidence type="ECO:0000256" key="9">
    <source>
        <dbReference type="PIRSR" id="PIRSR600542-1"/>
    </source>
</evidence>
<keyword evidence="4 10" id="KW-0808">Transferase</keyword>
<protein>
    <recommendedName>
        <fullName evidence="11">Choline/carnitine acyltransferase domain-containing protein</fullName>
    </recommendedName>
</protein>
<dbReference type="FunFam" id="1.10.275.20:FF:000001">
    <property type="entry name" value="carnitine O-palmitoyltransferase 2, mitochondrial"/>
    <property type="match status" value="1"/>
</dbReference>
<dbReference type="InterPro" id="IPR042572">
    <property type="entry name" value="Carn_acyl_trans_N"/>
</dbReference>
<feature type="active site" description="Proton acceptor" evidence="9">
    <location>
        <position position="380"/>
    </location>
</feature>
<dbReference type="AlphaFoldDB" id="A0A9J6C0N2"/>
<dbReference type="PROSITE" id="PS00440">
    <property type="entry name" value="ACYLTRANSF_C_2"/>
    <property type="match status" value="1"/>
</dbReference>
<reference evidence="12" key="1">
    <citation type="submission" date="2021-03" db="EMBL/GenBank/DDBJ databases">
        <title>Chromosome level genome of the anhydrobiotic midge Polypedilum vanderplanki.</title>
        <authorList>
            <person name="Yoshida Y."/>
            <person name="Kikawada T."/>
            <person name="Gusev O."/>
        </authorList>
    </citation>
    <scope>NUCLEOTIDE SEQUENCE</scope>
    <source>
        <strain evidence="12">NIAS01</strain>
        <tissue evidence="12">Whole body or cell culture</tissue>
    </source>
</reference>